<keyword evidence="3" id="KW-1185">Reference proteome</keyword>
<evidence type="ECO:0000256" key="1">
    <source>
        <dbReference type="SAM" id="MobiDB-lite"/>
    </source>
</evidence>
<organism evidence="2 3">
    <name type="scientific">Cadophora malorum</name>
    <dbReference type="NCBI Taxonomy" id="108018"/>
    <lineage>
        <taxon>Eukaryota</taxon>
        <taxon>Fungi</taxon>
        <taxon>Dikarya</taxon>
        <taxon>Ascomycota</taxon>
        <taxon>Pezizomycotina</taxon>
        <taxon>Leotiomycetes</taxon>
        <taxon>Helotiales</taxon>
        <taxon>Ploettnerulaceae</taxon>
        <taxon>Cadophora</taxon>
    </lineage>
</organism>
<gene>
    <name evidence="2" type="ORF">IFR04_015009</name>
</gene>
<feature type="compositionally biased region" description="Basic and acidic residues" evidence="1">
    <location>
        <begin position="343"/>
        <end position="356"/>
    </location>
</feature>
<sequence>MPHKHTRKGQVDKSTVDLPPTTLALPLSVSKSASSNGIFTSELSTSKSNSTKGNNNNNKKRKRKDTDDDTPKAFQRLMAFAQGKRLPKGLDDGVRETKKEGKKRKVAAEAAASKSTAGEDGEEAEVEIVVSKKEKDTVQEANTPTIRPGERMSDFSARVDAALPVAGLINKSVRNGKDPLGLKVGRTKTEKRMHRMYDEWRAEEARIQEKRMEARELAEEEEMDEGEDGQVKWKVPASTSALGGGASAGGKKKKKGKGKKKVLGEIDDGEDDPWANIGKNRGEVKAGLNDVVLAPPTFTKAPREKFKVSRGAKVEVEDVPRKSGSLRRREELGGVRREVVRGYREMMKGKGQGKEAIEEEEESQ</sequence>
<dbReference type="PANTHER" id="PTHR40644:SF1">
    <property type="entry name" value="UPF0653 PROTEIN C607.02C"/>
    <property type="match status" value="1"/>
</dbReference>
<dbReference type="PANTHER" id="PTHR40644">
    <property type="entry name" value="UPF0653 PROTEIN C607.02C"/>
    <property type="match status" value="1"/>
</dbReference>
<feature type="compositionally biased region" description="Basic residues" evidence="1">
    <location>
        <begin position="250"/>
        <end position="261"/>
    </location>
</feature>
<name>A0A8H7T437_9HELO</name>
<feature type="region of interest" description="Disordered" evidence="1">
    <location>
        <begin position="134"/>
        <end position="153"/>
    </location>
</feature>
<dbReference type="Proteomes" id="UP000664132">
    <property type="component" value="Unassembled WGS sequence"/>
</dbReference>
<dbReference type="AlphaFoldDB" id="A0A8H7T437"/>
<accession>A0A8H7T437</accession>
<evidence type="ECO:0000313" key="2">
    <source>
        <dbReference type="EMBL" id="KAG4411846.1"/>
    </source>
</evidence>
<reference evidence="2" key="1">
    <citation type="submission" date="2021-02" db="EMBL/GenBank/DDBJ databases">
        <title>Genome sequence Cadophora malorum strain M34.</title>
        <authorList>
            <person name="Stefanovic E."/>
            <person name="Vu D."/>
            <person name="Scully C."/>
            <person name="Dijksterhuis J."/>
            <person name="Roader J."/>
            <person name="Houbraken J."/>
        </authorList>
    </citation>
    <scope>NUCLEOTIDE SEQUENCE</scope>
    <source>
        <strain evidence="2">M34</strain>
    </source>
</reference>
<feature type="compositionally biased region" description="Low complexity" evidence="1">
    <location>
        <begin position="108"/>
        <end position="118"/>
    </location>
</feature>
<protein>
    <submittedName>
        <fullName evidence="2">Uncharacterized protein</fullName>
    </submittedName>
</protein>
<feature type="region of interest" description="Disordered" evidence="1">
    <location>
        <begin position="213"/>
        <end position="278"/>
    </location>
</feature>
<feature type="compositionally biased region" description="Acidic residues" evidence="1">
    <location>
        <begin position="218"/>
        <end position="228"/>
    </location>
</feature>
<feature type="region of interest" description="Disordered" evidence="1">
    <location>
        <begin position="343"/>
        <end position="364"/>
    </location>
</feature>
<dbReference type="EMBL" id="JAFJYH010000433">
    <property type="protein sequence ID" value="KAG4411846.1"/>
    <property type="molecule type" value="Genomic_DNA"/>
</dbReference>
<feature type="compositionally biased region" description="Low complexity" evidence="1">
    <location>
        <begin position="44"/>
        <end position="57"/>
    </location>
</feature>
<feature type="region of interest" description="Disordered" evidence="1">
    <location>
        <begin position="1"/>
        <end position="124"/>
    </location>
</feature>
<feature type="compositionally biased region" description="Polar residues" evidence="1">
    <location>
        <begin position="29"/>
        <end position="43"/>
    </location>
</feature>
<evidence type="ECO:0000313" key="3">
    <source>
        <dbReference type="Proteomes" id="UP000664132"/>
    </source>
</evidence>
<feature type="compositionally biased region" description="Basic and acidic residues" evidence="1">
    <location>
        <begin position="88"/>
        <end position="99"/>
    </location>
</feature>
<comment type="caution">
    <text evidence="2">The sequence shown here is derived from an EMBL/GenBank/DDBJ whole genome shotgun (WGS) entry which is preliminary data.</text>
</comment>
<proteinExistence type="predicted"/>
<dbReference type="OrthoDB" id="5876637at2759"/>